<evidence type="ECO:0000313" key="2">
    <source>
        <dbReference type="EMBL" id="MPL87902.1"/>
    </source>
</evidence>
<comment type="caution">
    <text evidence="2">The sequence shown here is derived from an EMBL/GenBank/DDBJ whole genome shotgun (WGS) entry which is preliminary data.</text>
</comment>
<reference evidence="2" key="1">
    <citation type="submission" date="2019-08" db="EMBL/GenBank/DDBJ databases">
        <authorList>
            <person name="Kucharzyk K."/>
            <person name="Murdoch R.W."/>
            <person name="Higgins S."/>
            <person name="Loffler F."/>
        </authorList>
    </citation>
    <scope>NUCLEOTIDE SEQUENCE</scope>
</reference>
<protein>
    <recommendedName>
        <fullName evidence="1">AMMECR1 domain-containing protein</fullName>
    </recommendedName>
</protein>
<dbReference type="InterPro" id="IPR036071">
    <property type="entry name" value="AMMECR1_dom_sf"/>
</dbReference>
<dbReference type="AlphaFoldDB" id="A0A644VB01"/>
<dbReference type="EMBL" id="VSSQ01000247">
    <property type="protein sequence ID" value="MPL87902.1"/>
    <property type="molecule type" value="Genomic_DNA"/>
</dbReference>
<dbReference type="InterPro" id="IPR023472">
    <property type="entry name" value="Uncharacterised_MJ0810"/>
</dbReference>
<dbReference type="NCBIfam" id="TIGR00296">
    <property type="entry name" value="TIGR00296 family protein"/>
    <property type="match status" value="1"/>
</dbReference>
<evidence type="ECO:0000259" key="1">
    <source>
        <dbReference type="PROSITE" id="PS51112"/>
    </source>
</evidence>
<name>A0A644VB01_9ZZZZ</name>
<dbReference type="PROSITE" id="PS51112">
    <property type="entry name" value="AMMECR1"/>
    <property type="match status" value="1"/>
</dbReference>
<dbReference type="SUPFAM" id="SSF143447">
    <property type="entry name" value="AMMECR1-like"/>
    <property type="match status" value="1"/>
</dbReference>
<dbReference type="Gene3D" id="3.30.700.20">
    <property type="entry name" value="Hypothetical protein ph0010, domain 1"/>
    <property type="match status" value="1"/>
</dbReference>
<dbReference type="InterPro" id="IPR023473">
    <property type="entry name" value="AMMECR1"/>
</dbReference>
<feature type="domain" description="AMMECR1" evidence="1">
    <location>
        <begin position="5"/>
        <end position="186"/>
    </location>
</feature>
<dbReference type="NCBIfam" id="TIGR04335">
    <property type="entry name" value="AmmeMemoSam_A"/>
    <property type="match status" value="1"/>
</dbReference>
<dbReference type="InterPro" id="IPR027623">
    <property type="entry name" value="AmmeMemoSam_A"/>
</dbReference>
<dbReference type="Pfam" id="PF01871">
    <property type="entry name" value="AMMECR1"/>
    <property type="match status" value="1"/>
</dbReference>
<organism evidence="2">
    <name type="scientific">bioreactor metagenome</name>
    <dbReference type="NCBI Taxonomy" id="1076179"/>
    <lineage>
        <taxon>unclassified sequences</taxon>
        <taxon>metagenomes</taxon>
        <taxon>ecological metagenomes</taxon>
    </lineage>
</organism>
<dbReference type="PANTHER" id="PTHR13016:SF0">
    <property type="entry name" value="AMME SYNDROME CANDIDATE GENE 1 PROTEIN"/>
    <property type="match status" value="1"/>
</dbReference>
<dbReference type="InterPro" id="IPR027485">
    <property type="entry name" value="AMMECR1_N"/>
</dbReference>
<proteinExistence type="inferred from homology"/>
<sequence>MLTNDDGKYLINVSKLAIENYLNNGTKINVPKDCPKHLKEKLGVFVTLNKNNNLRGCIGYPEPIAPLIDATIDVAISAAVNDPRFPKLNKEELKDISLEVTVLTKPELLDLNNPSDYLNEIIVGKDGLIIENGFNKGLLLPQVATEHNMDVKTFLANTCLKAGLSSDCWISKETMVYTFQGQIFKD</sequence>
<dbReference type="InterPro" id="IPR002733">
    <property type="entry name" value="AMMECR1_domain"/>
</dbReference>
<gene>
    <name evidence="2" type="ORF">SDC9_33915</name>
</gene>
<dbReference type="Gene3D" id="3.30.1490.150">
    <property type="entry name" value="Hypothetical protein ph0010, domain 2"/>
    <property type="match status" value="1"/>
</dbReference>
<dbReference type="PANTHER" id="PTHR13016">
    <property type="entry name" value="AMMECR1 HOMOLOG"/>
    <property type="match status" value="1"/>
</dbReference>
<dbReference type="HAMAP" id="MF_00645">
    <property type="entry name" value="AMMECR1"/>
    <property type="match status" value="1"/>
</dbReference>
<accession>A0A644VB01</accession>